<feature type="transmembrane region" description="Helical" evidence="1">
    <location>
        <begin position="56"/>
        <end position="77"/>
    </location>
</feature>
<evidence type="ECO:0000256" key="1">
    <source>
        <dbReference type="SAM" id="Phobius"/>
    </source>
</evidence>
<keyword evidence="1" id="KW-1133">Transmembrane helix</keyword>
<evidence type="ECO:0000313" key="5">
    <source>
        <dbReference type="Proteomes" id="UP000224871"/>
    </source>
</evidence>
<dbReference type="EMBL" id="FTLG01000234">
    <property type="protein sequence ID" value="SIP74847.1"/>
    <property type="molecule type" value="Genomic_DNA"/>
</dbReference>
<evidence type="ECO:0000313" key="4">
    <source>
        <dbReference type="Proteomes" id="UP000196435"/>
    </source>
</evidence>
<evidence type="ECO:0000313" key="3">
    <source>
        <dbReference type="EMBL" id="SIP74847.1"/>
    </source>
</evidence>
<dbReference type="RefSeq" id="WP_086954161.1">
    <property type="nucleotide sequence ID" value="NZ_CAWNQC010000256.1"/>
</dbReference>
<proteinExistence type="predicted"/>
<dbReference type="EMBL" id="NIBU01000057">
    <property type="protein sequence ID" value="PHM30311.1"/>
    <property type="molecule type" value="Genomic_DNA"/>
</dbReference>
<gene>
    <name evidence="2" type="ORF">Xinn_03342</name>
    <name evidence="3" type="ORF">XIS1_880012</name>
</gene>
<name>A0A1N6N196_9GAMM</name>
<reference evidence="4" key="1">
    <citation type="submission" date="2016-12" db="EMBL/GenBank/DDBJ databases">
        <authorList>
            <person name="Gaudriault S."/>
        </authorList>
    </citation>
    <scope>NUCLEOTIDE SEQUENCE [LARGE SCALE GENOMIC DNA]</scope>
    <source>
        <strain evidence="4">HGB1681 (deposited as PTA-6826 in the American Type Culture Collection)</strain>
    </source>
</reference>
<dbReference type="AlphaFoldDB" id="A0A1N6N196"/>
<organism evidence="3 4">
    <name type="scientific">Xenorhabdus innexi</name>
    <dbReference type="NCBI Taxonomy" id="290109"/>
    <lineage>
        <taxon>Bacteria</taxon>
        <taxon>Pseudomonadati</taxon>
        <taxon>Pseudomonadota</taxon>
        <taxon>Gammaproteobacteria</taxon>
        <taxon>Enterobacterales</taxon>
        <taxon>Morganellaceae</taxon>
        <taxon>Xenorhabdus</taxon>
    </lineage>
</organism>
<feature type="transmembrane region" description="Helical" evidence="1">
    <location>
        <begin position="155"/>
        <end position="174"/>
    </location>
</feature>
<sequence length="320" mass="37767">MNNIKTGRLSTVCDSLLQEDIGKSDKERLAYERAIESINDNNCVIINEINDIRRDFLFIPVLIGFLVSLGLFLNDFIKTWEGNEKSYLSRVEYAKEIYGKEFYLNPKLPDRLKPYEYIADAEKISLLQYFHIRYMDNGFYKKSTVRGNLYLDGGFFLFFLTMISIFSYLLFFSYKMAPLVIDREKKVFYTWEKGNVYIARYTQLDVVHYKDTLLLRTYRVDESDTLFLHNFRPRIPKVHSLYIGKAYLLTFIAKYLVQGKDAVSSVNFQRQRMLISWLLNLRQEPKPTDWESQIEDNFVKLDKVMPPEISSDEETATDSV</sequence>
<keyword evidence="1" id="KW-0812">Transmembrane</keyword>
<dbReference type="Proteomes" id="UP000224871">
    <property type="component" value="Unassembled WGS sequence"/>
</dbReference>
<protein>
    <submittedName>
        <fullName evidence="3">Uncharacterized protein</fullName>
    </submittedName>
</protein>
<reference evidence="3" key="2">
    <citation type="submission" date="2016-12" db="EMBL/GenBank/DDBJ databases">
        <authorList>
            <person name="Song W.-J."/>
            <person name="Kurnit D.M."/>
        </authorList>
    </citation>
    <scope>NUCLEOTIDE SEQUENCE [LARGE SCALE GENOMIC DNA]</scope>
    <source>
        <strain evidence="3">HGB1681</strain>
    </source>
</reference>
<evidence type="ECO:0000313" key="2">
    <source>
        <dbReference type="EMBL" id="PHM30311.1"/>
    </source>
</evidence>
<reference evidence="2 5" key="3">
    <citation type="journal article" date="2017" name="Nat. Microbiol.">
        <title>Natural product diversity associated with the nematode symbionts Photorhabdus and Xenorhabdus.</title>
        <authorList>
            <person name="Tobias N.J."/>
            <person name="Wolff H."/>
            <person name="Djahanschiri B."/>
            <person name="Grundmann F."/>
            <person name="Kronenwerth M."/>
            <person name="Shi Y.M."/>
            <person name="Simonyi S."/>
            <person name="Grun P."/>
            <person name="Shapiro-Ilan D."/>
            <person name="Pidot S.J."/>
            <person name="Stinear T.P."/>
            <person name="Ebersberger I."/>
            <person name="Bode H.B."/>
        </authorList>
    </citation>
    <scope>NUCLEOTIDE SEQUENCE [LARGE SCALE GENOMIC DNA]</scope>
    <source>
        <strain evidence="2 5">DSM 16336</strain>
    </source>
</reference>
<dbReference type="Proteomes" id="UP000196435">
    <property type="component" value="Unassembled WGS sequence"/>
</dbReference>
<keyword evidence="5" id="KW-1185">Reference proteome</keyword>
<keyword evidence="1" id="KW-0472">Membrane</keyword>
<accession>A0A1N6N196</accession>
<dbReference type="OrthoDB" id="6441816at2"/>